<sequence>MDINIYGMKDTGNNWFWMLDDTHRKLGHRPISADPCVQYKANHLGSTITVTYTDDVIGALDTEESCAESVKEIEGSYDFRFYGEPDIALGITIRWNAKTGNISLHQQPLITKIIESYSLENAMPQFTPLPSNLTLIDSQPSPIPTEDAKYM</sequence>
<evidence type="ECO:0000259" key="1">
    <source>
        <dbReference type="Pfam" id="PF07727"/>
    </source>
</evidence>
<comment type="caution">
    <text evidence="2">The sequence shown here is derived from an EMBL/GenBank/DDBJ whole genome shotgun (WGS) entry which is preliminary data.</text>
</comment>
<reference evidence="2 3" key="1">
    <citation type="submission" date="2015-12" db="EMBL/GenBank/DDBJ databases">
        <title>Draft genome sequence of Moniliophthora roreri, the causal agent of frosty pod rot of cacao.</title>
        <authorList>
            <person name="Aime M.C."/>
            <person name="Diaz-Valderrama J.R."/>
            <person name="Kijpornyongpan T."/>
            <person name="Phillips-Mora W."/>
        </authorList>
    </citation>
    <scope>NUCLEOTIDE SEQUENCE [LARGE SCALE GENOMIC DNA]</scope>
    <source>
        <strain evidence="2 3">MCA 2952</strain>
    </source>
</reference>
<protein>
    <recommendedName>
        <fullName evidence="1">Reverse transcriptase Ty1/copia-type domain-containing protein</fullName>
    </recommendedName>
</protein>
<feature type="domain" description="Reverse transcriptase Ty1/copia-type" evidence="1">
    <location>
        <begin position="3"/>
        <end position="129"/>
    </location>
</feature>
<organism evidence="2 3">
    <name type="scientific">Moniliophthora roreri</name>
    <name type="common">Frosty pod rot fungus</name>
    <name type="synonym">Monilia roreri</name>
    <dbReference type="NCBI Taxonomy" id="221103"/>
    <lineage>
        <taxon>Eukaryota</taxon>
        <taxon>Fungi</taxon>
        <taxon>Dikarya</taxon>
        <taxon>Basidiomycota</taxon>
        <taxon>Agaricomycotina</taxon>
        <taxon>Agaricomycetes</taxon>
        <taxon>Agaricomycetidae</taxon>
        <taxon>Agaricales</taxon>
        <taxon>Marasmiineae</taxon>
        <taxon>Marasmiaceae</taxon>
        <taxon>Moniliophthora</taxon>
    </lineage>
</organism>
<evidence type="ECO:0000313" key="2">
    <source>
        <dbReference type="EMBL" id="KTB30964.1"/>
    </source>
</evidence>
<dbReference type="Proteomes" id="UP000054988">
    <property type="component" value="Unassembled WGS sequence"/>
</dbReference>
<accession>A0A0W0F418</accession>
<name>A0A0W0F418_MONRR</name>
<gene>
    <name evidence="2" type="ORF">WG66_16421</name>
</gene>
<dbReference type="Pfam" id="PF07727">
    <property type="entry name" value="RVT_2"/>
    <property type="match status" value="1"/>
</dbReference>
<evidence type="ECO:0000313" key="3">
    <source>
        <dbReference type="Proteomes" id="UP000054988"/>
    </source>
</evidence>
<dbReference type="AlphaFoldDB" id="A0A0W0F418"/>
<dbReference type="EMBL" id="LATX01002354">
    <property type="protein sequence ID" value="KTB30964.1"/>
    <property type="molecule type" value="Genomic_DNA"/>
</dbReference>
<dbReference type="InterPro" id="IPR013103">
    <property type="entry name" value="RVT_2"/>
</dbReference>
<proteinExistence type="predicted"/>